<keyword evidence="2" id="KW-0521">NADP</keyword>
<evidence type="ECO:0000256" key="1">
    <source>
        <dbReference type="ARBA" id="ARBA00006484"/>
    </source>
</evidence>
<keyword evidence="5" id="KW-1185">Reference proteome</keyword>
<comment type="caution">
    <text evidence="4">The sequence shown here is derived from an EMBL/GenBank/DDBJ whole genome shotgun (WGS) entry which is preliminary data.</text>
</comment>
<protein>
    <submittedName>
        <fullName evidence="4">Uncharacterized protein</fullName>
    </submittedName>
</protein>
<dbReference type="Gene3D" id="3.40.50.720">
    <property type="entry name" value="NAD(P)-binding Rossmann-like Domain"/>
    <property type="match status" value="2"/>
</dbReference>
<dbReference type="GO" id="GO:0016491">
    <property type="term" value="F:oxidoreductase activity"/>
    <property type="evidence" value="ECO:0007669"/>
    <property type="project" value="UniProtKB-KW"/>
</dbReference>
<dbReference type="InterPro" id="IPR036291">
    <property type="entry name" value="NAD(P)-bd_dom_sf"/>
</dbReference>
<dbReference type="SUPFAM" id="SSF51735">
    <property type="entry name" value="NAD(P)-binding Rossmann-fold domains"/>
    <property type="match status" value="1"/>
</dbReference>
<name>A0AAW0BLX5_9AGAR</name>
<gene>
    <name evidence="4" type="ORF">VNI00_015154</name>
</gene>
<sequence>MSVDLAGKVALVTGASSKDGIGWNVAHQLALQGAKVYIHARDETKVHNAIREMELRSPRLKESALLHPFVADFSNFRSVKASVEDLVGKESRLDILVNNAALPTTSSAHAMLPPGIQLGSLEDFNQELNHVDERMAGLLRYALMLFLRKGLSKLANILFAKELQRRLSSQGIDAISLAVHPGPVATDGSRQFFTSEAEMAHFGCVSPEEGAKTTLFAATDPLVWTEKEKYAGAYLVPPGVIDEPSDNAKNEELGRTLWDASEKVLRELLP</sequence>
<dbReference type="AlphaFoldDB" id="A0AAW0BLX5"/>
<evidence type="ECO:0000256" key="2">
    <source>
        <dbReference type="ARBA" id="ARBA00022857"/>
    </source>
</evidence>
<dbReference type="Proteomes" id="UP001383192">
    <property type="component" value="Unassembled WGS sequence"/>
</dbReference>
<organism evidence="4 5">
    <name type="scientific">Paramarasmius palmivorus</name>
    <dbReference type="NCBI Taxonomy" id="297713"/>
    <lineage>
        <taxon>Eukaryota</taxon>
        <taxon>Fungi</taxon>
        <taxon>Dikarya</taxon>
        <taxon>Basidiomycota</taxon>
        <taxon>Agaricomycotina</taxon>
        <taxon>Agaricomycetes</taxon>
        <taxon>Agaricomycetidae</taxon>
        <taxon>Agaricales</taxon>
        <taxon>Marasmiineae</taxon>
        <taxon>Marasmiaceae</taxon>
        <taxon>Paramarasmius</taxon>
    </lineage>
</organism>
<dbReference type="Pfam" id="PF00106">
    <property type="entry name" value="adh_short"/>
    <property type="match status" value="1"/>
</dbReference>
<evidence type="ECO:0000313" key="4">
    <source>
        <dbReference type="EMBL" id="KAK7027521.1"/>
    </source>
</evidence>
<keyword evidence="3" id="KW-0560">Oxidoreductase</keyword>
<comment type="similarity">
    <text evidence="1">Belongs to the short-chain dehydrogenases/reductases (SDR) family.</text>
</comment>
<evidence type="ECO:0000256" key="3">
    <source>
        <dbReference type="ARBA" id="ARBA00023002"/>
    </source>
</evidence>
<proteinExistence type="inferred from homology"/>
<reference evidence="4 5" key="1">
    <citation type="submission" date="2024-01" db="EMBL/GenBank/DDBJ databases">
        <title>A draft genome for a cacao thread blight-causing isolate of Paramarasmius palmivorus.</title>
        <authorList>
            <person name="Baruah I.K."/>
            <person name="Bukari Y."/>
            <person name="Amoako-Attah I."/>
            <person name="Meinhardt L.W."/>
            <person name="Bailey B.A."/>
            <person name="Cohen S.P."/>
        </authorList>
    </citation>
    <scope>NUCLEOTIDE SEQUENCE [LARGE SCALE GENOMIC DNA]</scope>
    <source>
        <strain evidence="4 5">GH-12</strain>
    </source>
</reference>
<dbReference type="PANTHER" id="PTHR24320:SF282">
    <property type="entry name" value="WW DOMAIN-CONTAINING OXIDOREDUCTASE"/>
    <property type="match status" value="1"/>
</dbReference>
<accession>A0AAW0BLX5</accession>
<dbReference type="PANTHER" id="PTHR24320">
    <property type="entry name" value="RETINOL DEHYDROGENASE"/>
    <property type="match status" value="1"/>
</dbReference>
<dbReference type="InterPro" id="IPR002347">
    <property type="entry name" value="SDR_fam"/>
</dbReference>
<evidence type="ECO:0000313" key="5">
    <source>
        <dbReference type="Proteomes" id="UP001383192"/>
    </source>
</evidence>
<dbReference type="EMBL" id="JAYKXP010000094">
    <property type="protein sequence ID" value="KAK7027521.1"/>
    <property type="molecule type" value="Genomic_DNA"/>
</dbReference>